<evidence type="ECO:0000313" key="8">
    <source>
        <dbReference type="Proteomes" id="UP000198327"/>
    </source>
</evidence>
<name>A0A239CX98_9NOCA</name>
<keyword evidence="4 5" id="KW-0732">Signal</keyword>
<evidence type="ECO:0000256" key="4">
    <source>
        <dbReference type="ARBA" id="ARBA00022729"/>
    </source>
</evidence>
<evidence type="ECO:0000256" key="3">
    <source>
        <dbReference type="ARBA" id="ARBA00022448"/>
    </source>
</evidence>
<feature type="domain" description="Fe/B12 periplasmic-binding" evidence="6">
    <location>
        <begin position="60"/>
        <end position="327"/>
    </location>
</feature>
<evidence type="ECO:0000313" key="7">
    <source>
        <dbReference type="EMBL" id="SNS24730.1"/>
    </source>
</evidence>
<dbReference type="Gene3D" id="3.40.50.1980">
    <property type="entry name" value="Nitrogenase molybdenum iron protein domain"/>
    <property type="match status" value="2"/>
</dbReference>
<dbReference type="InterPro" id="IPR051313">
    <property type="entry name" value="Bact_iron-sidero_bind"/>
</dbReference>
<comment type="subcellular location">
    <subcellularLocation>
        <location evidence="1">Cell envelope</location>
    </subcellularLocation>
</comment>
<keyword evidence="3" id="KW-0813">Transport</keyword>
<dbReference type="PROSITE" id="PS51257">
    <property type="entry name" value="PROKAR_LIPOPROTEIN"/>
    <property type="match status" value="1"/>
</dbReference>
<evidence type="ECO:0000259" key="6">
    <source>
        <dbReference type="PROSITE" id="PS50983"/>
    </source>
</evidence>
<dbReference type="GO" id="GO:1901678">
    <property type="term" value="P:iron coordination entity transport"/>
    <property type="evidence" value="ECO:0007669"/>
    <property type="project" value="UniProtKB-ARBA"/>
</dbReference>
<dbReference type="PROSITE" id="PS50983">
    <property type="entry name" value="FE_B12_PBP"/>
    <property type="match status" value="1"/>
</dbReference>
<dbReference type="SUPFAM" id="SSF53807">
    <property type="entry name" value="Helical backbone' metal receptor"/>
    <property type="match status" value="1"/>
</dbReference>
<sequence length="329" mass="34187">MRTSSLSSLAAAVLAVGALVSCSSDAGDTPDPTTESSEGAFPVTIDTKFGDVTVDSKPQRVVALGWADAETALALGVQPVGASDWLAFGGDGVGPWAEGLYQTSPEIIGTQEPSYEAVAALEPDVILDTKSSGDQDRYDRLSQIAPTIALPEGADNYLTSLEQQVTMVSAALGESAKGAELLDGIDADFAAAAAENPEFEGKTITVGAFSGSGYGAYIADNSRLLFMKKLGFVSNPTIDALPPKGFSVPISDEELSLLEADLVVIFPIQTSASDVTGNPLFQNIPAVQDGRSIVFEDPVVAKSYSTNSILSTEYALDAVVPLLAERLRG</sequence>
<dbReference type="PANTHER" id="PTHR30532">
    <property type="entry name" value="IRON III DICITRATE-BINDING PERIPLASMIC PROTEIN"/>
    <property type="match status" value="1"/>
</dbReference>
<dbReference type="Proteomes" id="UP000198327">
    <property type="component" value="Unassembled WGS sequence"/>
</dbReference>
<dbReference type="OrthoDB" id="1846031at2"/>
<protein>
    <submittedName>
        <fullName evidence="7">Iron complex transport system substrate-binding protein</fullName>
    </submittedName>
</protein>
<comment type="similarity">
    <text evidence="2">Belongs to the bacterial solute-binding protein 8 family.</text>
</comment>
<dbReference type="InterPro" id="IPR002491">
    <property type="entry name" value="ABC_transptr_periplasmic_BD"/>
</dbReference>
<organism evidence="7 8">
    <name type="scientific">Rhodococcoides kyotonense</name>
    <dbReference type="NCBI Taxonomy" id="398843"/>
    <lineage>
        <taxon>Bacteria</taxon>
        <taxon>Bacillati</taxon>
        <taxon>Actinomycetota</taxon>
        <taxon>Actinomycetes</taxon>
        <taxon>Mycobacteriales</taxon>
        <taxon>Nocardiaceae</taxon>
        <taxon>Rhodococcoides</taxon>
    </lineage>
</organism>
<evidence type="ECO:0000256" key="2">
    <source>
        <dbReference type="ARBA" id="ARBA00008814"/>
    </source>
</evidence>
<dbReference type="AlphaFoldDB" id="A0A239CX98"/>
<feature type="chain" id="PRO_5012263594" evidence="5">
    <location>
        <begin position="27"/>
        <end position="329"/>
    </location>
</feature>
<dbReference type="CDD" id="cd01146">
    <property type="entry name" value="FhuD"/>
    <property type="match status" value="1"/>
</dbReference>
<feature type="signal peptide" evidence="5">
    <location>
        <begin position="1"/>
        <end position="26"/>
    </location>
</feature>
<dbReference type="PANTHER" id="PTHR30532:SF24">
    <property type="entry name" value="FERRIC ENTEROBACTIN-BINDING PERIPLASMIC PROTEIN FEPB"/>
    <property type="match status" value="1"/>
</dbReference>
<accession>A0A239CX98</accession>
<dbReference type="GO" id="GO:0030288">
    <property type="term" value="C:outer membrane-bounded periplasmic space"/>
    <property type="evidence" value="ECO:0007669"/>
    <property type="project" value="TreeGrafter"/>
</dbReference>
<evidence type="ECO:0000256" key="1">
    <source>
        <dbReference type="ARBA" id="ARBA00004196"/>
    </source>
</evidence>
<reference evidence="8" key="1">
    <citation type="submission" date="2017-06" db="EMBL/GenBank/DDBJ databases">
        <authorList>
            <person name="Varghese N."/>
            <person name="Submissions S."/>
        </authorList>
    </citation>
    <scope>NUCLEOTIDE SEQUENCE [LARGE SCALE GENOMIC DNA]</scope>
    <source>
        <strain evidence="8">JCM 23211</strain>
    </source>
</reference>
<dbReference type="STRING" id="398843.A3K89_02980"/>
<dbReference type="EMBL" id="FZOW01000001">
    <property type="protein sequence ID" value="SNS24730.1"/>
    <property type="molecule type" value="Genomic_DNA"/>
</dbReference>
<keyword evidence="8" id="KW-1185">Reference proteome</keyword>
<gene>
    <name evidence="7" type="ORF">SAMN05421642_101265</name>
</gene>
<evidence type="ECO:0000256" key="5">
    <source>
        <dbReference type="SAM" id="SignalP"/>
    </source>
</evidence>
<dbReference type="RefSeq" id="WP_089242755.1">
    <property type="nucleotide sequence ID" value="NZ_FZOW01000001.1"/>
</dbReference>
<proteinExistence type="inferred from homology"/>
<dbReference type="Pfam" id="PF01497">
    <property type="entry name" value="Peripla_BP_2"/>
    <property type="match status" value="1"/>
</dbReference>